<evidence type="ECO:0000313" key="1">
    <source>
        <dbReference type="EMBL" id="PXW55698.1"/>
    </source>
</evidence>
<name>A0A2V3U1I0_9HYPH</name>
<dbReference type="Gene3D" id="3.10.20.30">
    <property type="match status" value="1"/>
</dbReference>
<dbReference type="Proteomes" id="UP000248021">
    <property type="component" value="Unassembled WGS sequence"/>
</dbReference>
<reference evidence="1 2" key="1">
    <citation type="submission" date="2018-05" db="EMBL/GenBank/DDBJ databases">
        <title>Genomic Encyclopedia of Type Strains, Phase IV (KMG-IV): sequencing the most valuable type-strain genomes for metagenomic binning, comparative biology and taxonomic classification.</title>
        <authorList>
            <person name="Goeker M."/>
        </authorList>
    </citation>
    <scope>NUCLEOTIDE SEQUENCE [LARGE SCALE GENOMIC DNA]</scope>
    <source>
        <strain evidence="1 2">DSM 6462</strain>
    </source>
</reference>
<dbReference type="NCBIfam" id="TIGR01682">
    <property type="entry name" value="moaD"/>
    <property type="match status" value="1"/>
</dbReference>
<sequence>MAEVKLIYFAWLRERIGHGEETAVLPPGITTVAELVSWLRGRGEGYARAFAQPDIVRAAIDRRHSRPDTPLAGAREIAFFPPMTGG</sequence>
<dbReference type="AlphaFoldDB" id="A0A2V3U1I0"/>
<keyword evidence="2" id="KW-1185">Reference proteome</keyword>
<dbReference type="Pfam" id="PF02597">
    <property type="entry name" value="ThiS"/>
    <property type="match status" value="1"/>
</dbReference>
<dbReference type="EMBL" id="QJJK01000009">
    <property type="protein sequence ID" value="PXW55698.1"/>
    <property type="molecule type" value="Genomic_DNA"/>
</dbReference>
<accession>A0A2V3U1I0</accession>
<proteinExistence type="predicted"/>
<dbReference type="InterPro" id="IPR003749">
    <property type="entry name" value="ThiS/MoaD-like"/>
</dbReference>
<dbReference type="SUPFAM" id="SSF54285">
    <property type="entry name" value="MoaD/ThiS"/>
    <property type="match status" value="1"/>
</dbReference>
<dbReference type="InterPro" id="IPR016155">
    <property type="entry name" value="Mopterin_synth/thiamin_S_b"/>
</dbReference>
<comment type="caution">
    <text evidence="1">The sequence shown here is derived from an EMBL/GenBank/DDBJ whole genome shotgun (WGS) entry which is preliminary data.</text>
</comment>
<dbReference type="InterPro" id="IPR012675">
    <property type="entry name" value="Beta-grasp_dom_sf"/>
</dbReference>
<evidence type="ECO:0000313" key="2">
    <source>
        <dbReference type="Proteomes" id="UP000248021"/>
    </source>
</evidence>
<organism evidence="1 2">
    <name type="scientific">Chelatococcus asaccharovorans</name>
    <dbReference type="NCBI Taxonomy" id="28210"/>
    <lineage>
        <taxon>Bacteria</taxon>
        <taxon>Pseudomonadati</taxon>
        <taxon>Pseudomonadota</taxon>
        <taxon>Alphaproteobacteria</taxon>
        <taxon>Hyphomicrobiales</taxon>
        <taxon>Chelatococcaceae</taxon>
        <taxon>Chelatococcus</taxon>
    </lineage>
</organism>
<gene>
    <name evidence="1" type="ORF">C7450_109106</name>
</gene>
<protein>
    <submittedName>
        <fullName evidence="1">Molybdopterin synthase subunit MoaD</fullName>
    </submittedName>
</protein>
<dbReference type="CDD" id="cd00754">
    <property type="entry name" value="Ubl_MoaD"/>
    <property type="match status" value="1"/>
</dbReference>